<dbReference type="EMBL" id="CAJNDS010002693">
    <property type="protein sequence ID" value="CAE7566470.1"/>
    <property type="molecule type" value="Genomic_DNA"/>
</dbReference>
<dbReference type="InterPro" id="IPR029058">
    <property type="entry name" value="AB_hydrolase_fold"/>
</dbReference>
<dbReference type="Proteomes" id="UP000604046">
    <property type="component" value="Unassembled WGS sequence"/>
</dbReference>
<reference evidence="3" key="1">
    <citation type="submission" date="2021-02" db="EMBL/GenBank/DDBJ databases">
        <authorList>
            <person name="Dougan E. K."/>
            <person name="Rhodes N."/>
            <person name="Thang M."/>
            <person name="Chan C."/>
        </authorList>
    </citation>
    <scope>NUCLEOTIDE SEQUENCE</scope>
</reference>
<accession>A0A812UFY3</accession>
<keyword evidence="2" id="KW-0472">Membrane</keyword>
<dbReference type="SUPFAM" id="SSF53474">
    <property type="entry name" value="alpha/beta-Hydrolases"/>
    <property type="match status" value="1"/>
</dbReference>
<sequence>MRVWSQMQMPEVEVEGLTSIVPDGADASSIHSRHLANLLQTSTAPEVGRCRLWIDEAERCFAEATVQAFALGLCTRAFVAGTNEAVDVWVCGRRGRHRLQATVVERCVLASPVLETNCSAHLSTLGQPACAKGKYGWIRVGPGVRAEVNTRNLMPGDVVKFNLYEVPGFRFLLLAADVLMLLTSQRDIWLLLVVVVLPGLVDAVLATSMAVPMLLLGPLGWLLTILNMLGGLVIVPFLHFAFRLAQYLLGELDLTGESRRDYLKEVEAAVAWAEEHPKTLGSDGRLVLCGYSSGGHVAALYGLEHCVAPKNGRRRFEAVILVSGIYDLRTQWEDARRFLAPVMNLLFKDIIGADTDAKRAASSPAALVQSSQQKALDPDCHWWILNARTELLGLPLLEDILFASSGLHEGLKAKGATVKRAECGHNHWLLVFGFPAFAAAFSETLKGKERDEEEENEEDEEDEAEKDAK</sequence>
<feature type="compositionally biased region" description="Acidic residues" evidence="1">
    <location>
        <begin position="451"/>
        <end position="469"/>
    </location>
</feature>
<dbReference type="AlphaFoldDB" id="A0A812UFY3"/>
<proteinExistence type="predicted"/>
<dbReference type="OrthoDB" id="448086at2759"/>
<comment type="caution">
    <text evidence="3">The sequence shown here is derived from an EMBL/GenBank/DDBJ whole genome shotgun (WGS) entry which is preliminary data.</text>
</comment>
<keyword evidence="2" id="KW-0812">Transmembrane</keyword>
<evidence type="ECO:0000313" key="3">
    <source>
        <dbReference type="EMBL" id="CAE7566470.1"/>
    </source>
</evidence>
<organism evidence="3 4">
    <name type="scientific">Symbiodinium natans</name>
    <dbReference type="NCBI Taxonomy" id="878477"/>
    <lineage>
        <taxon>Eukaryota</taxon>
        <taxon>Sar</taxon>
        <taxon>Alveolata</taxon>
        <taxon>Dinophyceae</taxon>
        <taxon>Suessiales</taxon>
        <taxon>Symbiodiniaceae</taxon>
        <taxon>Symbiodinium</taxon>
    </lineage>
</organism>
<gene>
    <name evidence="3" type="ORF">SNAT2548_LOCUS32112</name>
</gene>
<feature type="transmembrane region" description="Helical" evidence="2">
    <location>
        <begin position="221"/>
        <end position="242"/>
    </location>
</feature>
<protein>
    <submittedName>
        <fullName evidence="3">Uncharacterized protein</fullName>
    </submittedName>
</protein>
<name>A0A812UFY3_9DINO</name>
<evidence type="ECO:0000256" key="1">
    <source>
        <dbReference type="SAM" id="MobiDB-lite"/>
    </source>
</evidence>
<evidence type="ECO:0000313" key="4">
    <source>
        <dbReference type="Proteomes" id="UP000604046"/>
    </source>
</evidence>
<keyword evidence="2" id="KW-1133">Transmembrane helix</keyword>
<evidence type="ECO:0000256" key="2">
    <source>
        <dbReference type="SAM" id="Phobius"/>
    </source>
</evidence>
<feature type="region of interest" description="Disordered" evidence="1">
    <location>
        <begin position="445"/>
        <end position="469"/>
    </location>
</feature>
<keyword evidence="4" id="KW-1185">Reference proteome</keyword>
<dbReference type="Gene3D" id="3.40.50.1820">
    <property type="entry name" value="alpha/beta hydrolase"/>
    <property type="match status" value="1"/>
</dbReference>
<feature type="transmembrane region" description="Helical" evidence="2">
    <location>
        <begin position="188"/>
        <end position="215"/>
    </location>
</feature>